<accession>A0ABN2KF02</accession>
<protein>
    <submittedName>
        <fullName evidence="1">Uncharacterized protein</fullName>
    </submittedName>
</protein>
<keyword evidence="2" id="KW-1185">Reference proteome</keyword>
<dbReference type="Proteomes" id="UP001501475">
    <property type="component" value="Unassembled WGS sequence"/>
</dbReference>
<evidence type="ECO:0000313" key="2">
    <source>
        <dbReference type="Proteomes" id="UP001501475"/>
    </source>
</evidence>
<evidence type="ECO:0000313" key="1">
    <source>
        <dbReference type="EMBL" id="GAA1754257.1"/>
    </source>
</evidence>
<sequence length="86" mass="9753">MPDRELVDHVTRSTGLTEAVAGRLVDDILAWYHEDVESYVRRRHANLHLHGVRNAQAYEQIAAELRERVVAAPALSARQLRRIVSG</sequence>
<comment type="caution">
    <text evidence="1">The sequence shown here is derived from an EMBL/GenBank/DDBJ whole genome shotgun (WGS) entry which is preliminary data.</text>
</comment>
<dbReference type="RefSeq" id="WP_324385951.1">
    <property type="nucleotide sequence ID" value="NZ_BAAAPN010000034.1"/>
</dbReference>
<gene>
    <name evidence="1" type="ORF">GCM10009810_12610</name>
</gene>
<proteinExistence type="predicted"/>
<organism evidence="1 2">
    <name type="scientific">Nostocoides vanveenii</name>
    <dbReference type="NCBI Taxonomy" id="330835"/>
    <lineage>
        <taxon>Bacteria</taxon>
        <taxon>Bacillati</taxon>
        <taxon>Actinomycetota</taxon>
        <taxon>Actinomycetes</taxon>
        <taxon>Micrococcales</taxon>
        <taxon>Intrasporangiaceae</taxon>
        <taxon>Nostocoides</taxon>
    </lineage>
</organism>
<name>A0ABN2KF02_9MICO</name>
<dbReference type="EMBL" id="BAAAPN010000034">
    <property type="protein sequence ID" value="GAA1754257.1"/>
    <property type="molecule type" value="Genomic_DNA"/>
</dbReference>
<reference evidence="1 2" key="1">
    <citation type="journal article" date="2019" name="Int. J. Syst. Evol. Microbiol.">
        <title>The Global Catalogue of Microorganisms (GCM) 10K type strain sequencing project: providing services to taxonomists for standard genome sequencing and annotation.</title>
        <authorList>
            <consortium name="The Broad Institute Genomics Platform"/>
            <consortium name="The Broad Institute Genome Sequencing Center for Infectious Disease"/>
            <person name="Wu L."/>
            <person name="Ma J."/>
        </authorList>
    </citation>
    <scope>NUCLEOTIDE SEQUENCE [LARGE SCALE GENOMIC DNA]</scope>
    <source>
        <strain evidence="1 2">JCM 15591</strain>
    </source>
</reference>